<dbReference type="Pfam" id="PF19730">
    <property type="entry name" value="DUF6221"/>
    <property type="match status" value="1"/>
</dbReference>
<dbReference type="AlphaFoldDB" id="A0A367EUD1"/>
<gene>
    <name evidence="1" type="ORF">DQ392_08425</name>
</gene>
<dbReference type="RefSeq" id="WP_114014895.1">
    <property type="nucleotide sequence ID" value="NZ_QOIM01000026.1"/>
</dbReference>
<dbReference type="Proteomes" id="UP000253507">
    <property type="component" value="Unassembled WGS sequence"/>
</dbReference>
<organism evidence="1 2">
    <name type="scientific">Streptomyces reniochalinae</name>
    <dbReference type="NCBI Taxonomy" id="2250578"/>
    <lineage>
        <taxon>Bacteria</taxon>
        <taxon>Bacillati</taxon>
        <taxon>Actinomycetota</taxon>
        <taxon>Actinomycetes</taxon>
        <taxon>Kitasatosporales</taxon>
        <taxon>Streptomycetaceae</taxon>
        <taxon>Streptomyces</taxon>
    </lineage>
</organism>
<comment type="caution">
    <text evidence="1">The sequence shown here is derived from an EMBL/GenBank/DDBJ whole genome shotgun (WGS) entry which is preliminary data.</text>
</comment>
<dbReference type="InterPro" id="IPR046193">
    <property type="entry name" value="DUF6221"/>
</dbReference>
<evidence type="ECO:0000313" key="2">
    <source>
        <dbReference type="Proteomes" id="UP000253507"/>
    </source>
</evidence>
<evidence type="ECO:0000313" key="1">
    <source>
        <dbReference type="EMBL" id="RCG21726.1"/>
    </source>
</evidence>
<proteinExistence type="predicted"/>
<dbReference type="OrthoDB" id="4290974at2"/>
<keyword evidence="2" id="KW-1185">Reference proteome</keyword>
<dbReference type="EMBL" id="QOIM01000026">
    <property type="protein sequence ID" value="RCG21726.1"/>
    <property type="molecule type" value="Genomic_DNA"/>
</dbReference>
<accession>A0A367EUD1</accession>
<protein>
    <submittedName>
        <fullName evidence="1">Uncharacterized protein</fullName>
    </submittedName>
</protein>
<name>A0A367EUD1_9ACTN</name>
<reference evidence="1 2" key="1">
    <citation type="submission" date="2018-06" db="EMBL/GenBank/DDBJ databases">
        <title>Streptomyces reniochalinae sp. nov. and Streptomyces diacarnus sp. nov. from marine sponges.</title>
        <authorList>
            <person name="Li L."/>
        </authorList>
    </citation>
    <scope>NUCLEOTIDE SEQUENCE [LARGE SCALE GENOMIC DNA]</scope>
    <source>
        <strain evidence="1 2">LHW50302</strain>
    </source>
</reference>
<sequence length="138" mass="15380">MTGDLVAFLRARLDEDEQAARATMWEGSGNRADWSLPASATVGTGEDEFYAGDRTVAAHIARHDPARVLAEVDAKRRIIELHHVVGGWQDEDGNDHGDGCGECGHSEEYSDRDGWCETLRLLALPHADHPEYREEWKP</sequence>